<keyword evidence="1" id="KW-1133">Transmembrane helix</keyword>
<protein>
    <submittedName>
        <fullName evidence="2">Uncharacterized protein</fullName>
    </submittedName>
</protein>
<proteinExistence type="predicted"/>
<keyword evidence="1" id="KW-0472">Membrane</keyword>
<comment type="caution">
    <text evidence="2">The sequence shown here is derived from an EMBL/GenBank/DDBJ whole genome shotgun (WGS) entry which is preliminary data.</text>
</comment>
<feature type="transmembrane region" description="Helical" evidence="1">
    <location>
        <begin position="25"/>
        <end position="44"/>
    </location>
</feature>
<name>A0A819JTQ1_9BILA</name>
<organism evidence="2 3">
    <name type="scientific">Rotaria magnacalcarata</name>
    <dbReference type="NCBI Taxonomy" id="392030"/>
    <lineage>
        <taxon>Eukaryota</taxon>
        <taxon>Metazoa</taxon>
        <taxon>Spiralia</taxon>
        <taxon>Gnathifera</taxon>
        <taxon>Rotifera</taxon>
        <taxon>Eurotatoria</taxon>
        <taxon>Bdelloidea</taxon>
        <taxon>Philodinida</taxon>
        <taxon>Philodinidae</taxon>
        <taxon>Rotaria</taxon>
    </lineage>
</organism>
<keyword evidence="1" id="KW-0812">Transmembrane</keyword>
<dbReference type="Proteomes" id="UP000663866">
    <property type="component" value="Unassembled WGS sequence"/>
</dbReference>
<keyword evidence="3" id="KW-1185">Reference proteome</keyword>
<evidence type="ECO:0000313" key="3">
    <source>
        <dbReference type="Proteomes" id="UP000663866"/>
    </source>
</evidence>
<accession>A0A819JTQ1</accession>
<dbReference type="AlphaFoldDB" id="A0A819JTQ1"/>
<sequence length="165" mass="18672">MGIDESGEPQLVAEAIAAAMYNQKVIAQLIMFMIGLSGFNVYFYSHKFSDALLNSIANGVEPMEHTRIKKFTVIDNNKKRHGSSLMIADDRALIFQVLDSIQQIISKMYADILRSNIRPGYSSFQDFDLVLNVQLVNDCDNRMLINGVVEFFNRASLPFIWPSND</sequence>
<dbReference type="EMBL" id="CAJOBG010001554">
    <property type="protein sequence ID" value="CAF3939131.1"/>
    <property type="molecule type" value="Genomic_DNA"/>
</dbReference>
<evidence type="ECO:0000313" key="2">
    <source>
        <dbReference type="EMBL" id="CAF3939131.1"/>
    </source>
</evidence>
<reference evidence="2" key="1">
    <citation type="submission" date="2021-02" db="EMBL/GenBank/DDBJ databases">
        <authorList>
            <person name="Nowell W R."/>
        </authorList>
    </citation>
    <scope>NUCLEOTIDE SEQUENCE</scope>
</reference>
<gene>
    <name evidence="2" type="ORF">OVN521_LOCUS11584</name>
</gene>
<evidence type="ECO:0000256" key="1">
    <source>
        <dbReference type="SAM" id="Phobius"/>
    </source>
</evidence>